<dbReference type="InterPro" id="IPR010998">
    <property type="entry name" value="Integrase_recombinase_N"/>
</dbReference>
<protein>
    <submittedName>
        <fullName evidence="7">Integrase</fullName>
    </submittedName>
</protein>
<gene>
    <name evidence="7" type="ORF">FHS31_000862</name>
</gene>
<evidence type="ECO:0000256" key="3">
    <source>
        <dbReference type="ARBA" id="ARBA00023125"/>
    </source>
</evidence>
<keyword evidence="8" id="KW-1185">Reference proteome</keyword>
<reference evidence="7 8" key="1">
    <citation type="submission" date="2020-03" db="EMBL/GenBank/DDBJ databases">
        <title>Genomic Encyclopedia of Type Strains, Phase III (KMG-III): the genomes of soil and plant-associated and newly described type strains.</title>
        <authorList>
            <person name="Whitman W."/>
        </authorList>
    </citation>
    <scope>NUCLEOTIDE SEQUENCE [LARGE SCALE GENOMIC DNA]</scope>
    <source>
        <strain evidence="7 8">CECT 8804</strain>
    </source>
</reference>
<dbReference type="Pfam" id="PF00589">
    <property type="entry name" value="Phage_integrase"/>
    <property type="match status" value="1"/>
</dbReference>
<dbReference type="Gene3D" id="1.10.443.10">
    <property type="entry name" value="Intergrase catalytic core"/>
    <property type="match status" value="1"/>
</dbReference>
<evidence type="ECO:0000256" key="2">
    <source>
        <dbReference type="ARBA" id="ARBA00022908"/>
    </source>
</evidence>
<dbReference type="CDD" id="cd00801">
    <property type="entry name" value="INT_P4_C"/>
    <property type="match status" value="1"/>
</dbReference>
<evidence type="ECO:0000256" key="1">
    <source>
        <dbReference type="ARBA" id="ARBA00008857"/>
    </source>
</evidence>
<dbReference type="InterPro" id="IPR025166">
    <property type="entry name" value="Integrase_DNA_bind_dom"/>
</dbReference>
<proteinExistence type="inferred from homology"/>
<dbReference type="EMBL" id="JAAOZC010000002">
    <property type="protein sequence ID" value="NIJ07266.1"/>
    <property type="molecule type" value="Genomic_DNA"/>
</dbReference>
<dbReference type="InterPro" id="IPR038488">
    <property type="entry name" value="Integrase_DNA-bd_sf"/>
</dbReference>
<dbReference type="RefSeq" id="WP_167072147.1">
    <property type="nucleotide sequence ID" value="NZ_JAAOZC010000002.1"/>
</dbReference>
<dbReference type="InterPro" id="IPR002104">
    <property type="entry name" value="Integrase_catalytic"/>
</dbReference>
<dbReference type="PANTHER" id="PTHR30629:SF2">
    <property type="entry name" value="PROPHAGE INTEGRASE INTS-RELATED"/>
    <property type="match status" value="1"/>
</dbReference>
<evidence type="ECO:0000256" key="5">
    <source>
        <dbReference type="PROSITE-ProRule" id="PRU01248"/>
    </source>
</evidence>
<dbReference type="Gene3D" id="3.30.160.390">
    <property type="entry name" value="Integrase, DNA-binding domain"/>
    <property type="match status" value="1"/>
</dbReference>
<keyword evidence="3 5" id="KW-0238">DNA-binding</keyword>
<evidence type="ECO:0000313" key="7">
    <source>
        <dbReference type="EMBL" id="NIJ07266.1"/>
    </source>
</evidence>
<dbReference type="Pfam" id="PF13356">
    <property type="entry name" value="Arm-DNA-bind_3"/>
    <property type="match status" value="1"/>
</dbReference>
<dbReference type="InterPro" id="IPR053876">
    <property type="entry name" value="Phage_int_M"/>
</dbReference>
<dbReference type="PROSITE" id="PS51900">
    <property type="entry name" value="CB"/>
    <property type="match status" value="1"/>
</dbReference>
<evidence type="ECO:0000259" key="6">
    <source>
        <dbReference type="PROSITE" id="PS51900"/>
    </source>
</evidence>
<name>A0ABX0TPB8_9SPHN</name>
<comment type="caution">
    <text evidence="7">The sequence shown here is derived from an EMBL/GenBank/DDBJ whole genome shotgun (WGS) entry which is preliminary data.</text>
</comment>
<dbReference type="InterPro" id="IPR044068">
    <property type="entry name" value="CB"/>
</dbReference>
<keyword evidence="2" id="KW-0229">DNA integration</keyword>
<keyword evidence="4" id="KW-0233">DNA recombination</keyword>
<dbReference type="Pfam" id="PF22022">
    <property type="entry name" value="Phage_int_M"/>
    <property type="match status" value="1"/>
</dbReference>
<evidence type="ECO:0000256" key="4">
    <source>
        <dbReference type="ARBA" id="ARBA00023172"/>
    </source>
</evidence>
<accession>A0ABX0TPB8</accession>
<dbReference type="SUPFAM" id="SSF56349">
    <property type="entry name" value="DNA breaking-rejoining enzymes"/>
    <property type="match status" value="1"/>
</dbReference>
<organism evidence="7 8">
    <name type="scientific">Sphingomonas vulcanisoli</name>
    <dbReference type="NCBI Taxonomy" id="1658060"/>
    <lineage>
        <taxon>Bacteria</taxon>
        <taxon>Pseudomonadati</taxon>
        <taxon>Pseudomonadota</taxon>
        <taxon>Alphaproteobacteria</taxon>
        <taxon>Sphingomonadales</taxon>
        <taxon>Sphingomonadaceae</taxon>
        <taxon>Sphingomonas</taxon>
    </lineage>
</organism>
<dbReference type="InterPro" id="IPR013762">
    <property type="entry name" value="Integrase-like_cat_sf"/>
</dbReference>
<evidence type="ECO:0000313" key="8">
    <source>
        <dbReference type="Proteomes" id="UP000727456"/>
    </source>
</evidence>
<feature type="domain" description="Core-binding (CB)" evidence="6">
    <location>
        <begin position="92"/>
        <end position="173"/>
    </location>
</feature>
<dbReference type="PANTHER" id="PTHR30629">
    <property type="entry name" value="PROPHAGE INTEGRASE"/>
    <property type="match status" value="1"/>
</dbReference>
<sequence>MLTAARIRAAAPKACAYKVYDTGRLHLHVAPSGRRTWRLAFTFGGREQLLTLGTFPELSLADARDRRDEARRQLRGGEDPRIARKHEDLPSNTFEAIARRWHQAKQASWSPAHAGDVIASLEAHVFPAIGAAELAAITAPAVLELLQRVEAGGAIETARRVRQRISAVFQRAIAEGIAAADPAALVHKALADRPDVRRQAALTELDDVRGAWRAIAAAPAAEISVLAAQFVAMTAVRCGSARGARWDEITGVDWEDPLVMCPAAGWRIPAARMKLKRSRKADTANDHIVPLSAAAVQLLRRARSIAGRSVYVFPRAAGAGAPIGENAILAVHHAAGLAGRHSPHGWRAAFATILNEARPEWRAAIDLALAHAPKDKVEAAYNRATHIALRREIYDEWAHILAATAIEA</sequence>
<dbReference type="Gene3D" id="1.10.150.130">
    <property type="match status" value="1"/>
</dbReference>
<dbReference type="InterPro" id="IPR011010">
    <property type="entry name" value="DNA_brk_join_enz"/>
</dbReference>
<dbReference type="Proteomes" id="UP000727456">
    <property type="component" value="Unassembled WGS sequence"/>
</dbReference>
<comment type="similarity">
    <text evidence="1">Belongs to the 'phage' integrase family.</text>
</comment>
<dbReference type="InterPro" id="IPR050808">
    <property type="entry name" value="Phage_Integrase"/>
</dbReference>